<dbReference type="RefSeq" id="WP_081650812.1">
    <property type="nucleotide sequence ID" value="NZ_BRLH01000008.1"/>
</dbReference>
<keyword evidence="2" id="KW-1185">Reference proteome</keyword>
<dbReference type="EMBL" id="BRLH01000008">
    <property type="protein sequence ID" value="GKX56743.1"/>
    <property type="molecule type" value="Genomic_DNA"/>
</dbReference>
<sequence>MNQRKTRLTATLSINTVSTLAKASVLLFSGLLFGCGALQSASEGATDVARAIFIKNINTLHLDFAARAQLNPGDEDAPSSLMIRVYQLDKLDNFEQATYPQLVEDDVKMLSTDLLARNEVVLHPASAVSLDVPMNKDAKFVGIVALFRTPNLEEGTWKVVIKRDELDADKPRLLIANYGAIGLAPLK</sequence>
<name>A0AAV5N3R8_9GAMM</name>
<dbReference type="InterPro" id="IPR038706">
    <property type="entry name" value="Type_VI_SciN-like_sf"/>
</dbReference>
<dbReference type="NCBIfam" id="TIGR03352">
    <property type="entry name" value="VI_chp_3"/>
    <property type="match status" value="1"/>
</dbReference>
<dbReference type="AlphaFoldDB" id="A0AAV5N3R8"/>
<dbReference type="PROSITE" id="PS51257">
    <property type="entry name" value="PROKAR_LIPOPROTEIN"/>
    <property type="match status" value="1"/>
</dbReference>
<evidence type="ECO:0000313" key="1">
    <source>
        <dbReference type="EMBL" id="GKX56743.1"/>
    </source>
</evidence>
<proteinExistence type="predicted"/>
<dbReference type="Proteomes" id="UP001058124">
    <property type="component" value="Unassembled WGS sequence"/>
</dbReference>
<gene>
    <name evidence="1" type="primary">vasD</name>
    <name evidence="1" type="ORF">SOASR030_28550</name>
</gene>
<dbReference type="PANTHER" id="PTHR37625">
    <property type="entry name" value="OUTER MEMBRANE LIPOPROTEIN-RELATED"/>
    <property type="match status" value="1"/>
</dbReference>
<accession>A0AAV5N3R8</accession>
<dbReference type="Pfam" id="PF12790">
    <property type="entry name" value="T6SS-SciN"/>
    <property type="match status" value="1"/>
</dbReference>
<dbReference type="Gene3D" id="2.60.40.4150">
    <property type="entry name" value="Type VI secretion system, lipoprotein SciN"/>
    <property type="match status" value="1"/>
</dbReference>
<reference evidence="1" key="1">
    <citation type="submission" date="2022-06" db="EMBL/GenBank/DDBJ databases">
        <title>Draft genome sequences of Leminorella grimontii str. JCM5902.</title>
        <authorList>
            <person name="Wakabayashi Y."/>
            <person name="Kojima K."/>
        </authorList>
    </citation>
    <scope>NUCLEOTIDE SEQUENCE</scope>
    <source>
        <strain evidence="1">JCM 5902</strain>
    </source>
</reference>
<dbReference type="InterPro" id="IPR017734">
    <property type="entry name" value="T6SS_SciN"/>
</dbReference>
<comment type="caution">
    <text evidence="1">The sequence shown here is derived from an EMBL/GenBank/DDBJ whole genome shotgun (WGS) entry which is preliminary data.</text>
</comment>
<evidence type="ECO:0000313" key="2">
    <source>
        <dbReference type="Proteomes" id="UP001058124"/>
    </source>
</evidence>
<dbReference type="PANTHER" id="PTHR37625:SF4">
    <property type="entry name" value="OUTER MEMBRANE LIPOPROTEIN"/>
    <property type="match status" value="1"/>
</dbReference>
<organism evidence="1 2">
    <name type="scientific">Leminorella grimontii</name>
    <dbReference type="NCBI Taxonomy" id="82981"/>
    <lineage>
        <taxon>Bacteria</taxon>
        <taxon>Pseudomonadati</taxon>
        <taxon>Pseudomonadota</taxon>
        <taxon>Gammaproteobacteria</taxon>
        <taxon>Enterobacterales</taxon>
        <taxon>Budviciaceae</taxon>
        <taxon>Leminorella</taxon>
    </lineage>
</organism>
<protein>
    <submittedName>
        <fullName evidence="1">Type VI secretion system protein VasD</fullName>
    </submittedName>
</protein>